<proteinExistence type="predicted"/>
<dbReference type="EMBL" id="JBHULR010000015">
    <property type="protein sequence ID" value="MFD2549367.1"/>
    <property type="molecule type" value="Genomic_DNA"/>
</dbReference>
<keyword evidence="1" id="KW-1133">Transmembrane helix</keyword>
<evidence type="ECO:0000313" key="3">
    <source>
        <dbReference type="EMBL" id="MFD2549367.1"/>
    </source>
</evidence>
<name>A0ABW5KKD3_9SPHI</name>
<dbReference type="Proteomes" id="UP001597545">
    <property type="component" value="Unassembled WGS sequence"/>
</dbReference>
<feature type="domain" description="Calcineurin-like phosphoesterase" evidence="2">
    <location>
        <begin position="220"/>
        <end position="481"/>
    </location>
</feature>
<dbReference type="InterPro" id="IPR004843">
    <property type="entry name" value="Calcineurin-like_PHP"/>
</dbReference>
<dbReference type="SUPFAM" id="SSF56300">
    <property type="entry name" value="Metallo-dependent phosphatases"/>
    <property type="match status" value="1"/>
</dbReference>
<dbReference type="RefSeq" id="WP_380905684.1">
    <property type="nucleotide sequence ID" value="NZ_JBHUEG010000012.1"/>
</dbReference>
<accession>A0ABW5KKD3</accession>
<sequence length="932" mass="105503">MLSSFQNPRNPLAAAWASAAETFLRKQHPNASIQQIRQLPFMQGVYHHLSLLKQKKRLDKPPGDLTLESPVQDATVEQLAYLSQTYFDLALTTAAFCAVEQEWPGKYEWLYLDFLNKLEEHNEKKGIMDFSTSDLWGFSLCVIIWIALVGLTGVDKISKKLVDYILDKTGLTQDQKNMVRNYINDFWLAEPVGTYSSQYRDADLNANYKAIPWRIPVDAHIVLLGDWGTSLDDAHEFLKALWRKAYQNNPGGAIVFLHLGDIYYCGLPYECEHNFRQVFEKVGGDLQREINNTNFNPNPPIFTIPGNHEYYSYGYGYFELLDNLNQNVPNISRSELAQQCSFFCLRTADNKWQFLGMDTGQADGNGWLSFLQGAGEVLKGILDEQSKFDLVNAVEGLIIAAYEDVAGPFQPTLKTSEVRWLQDRMNEFGGKTIMLSHHQFFSRHAEINHDSPQYLNTWLDSHFKEYFSKNIAAWYWGHEHSFATYMDGLMGLNKGRLLGSSSYEATEADDAPYVMNYPIPFSANMKEDIILNQDGLYYHSGAIMSYDGSNMNVRYYQFPAWSQLSPRPNNMELLEISTLSECITSSFKSLRPSWIGDVMIAEDEVTTDHSPATTSWDDKLFLLFVDGHDNRSLRICTANAAAFQEEGREARLDWSKPRYIKVNNSSVSTQNSPTIAAVNGNLFAFFRDGDTLRGITTPASGNLEDWSSIGQMPVKVDNAAPAICVFRSRIYLVYRKPDDDKKMSWGYYDIKTGKWKDSGHLKDDNNSTFTCSNTPALAADPYCMYMAFQKKDGTDIYWAYGTPSEMKDDGTVDNIFWKNQGKINSIGKQVDGDKYTTNPDTAIGLTLEYANGVFLLIYVATNTENNLTQCALNDTGKDSYGQWVGSNTVKVINSHGHSTARSAKAPALAITEGGGYLLYRGKEHDEIYWAYY</sequence>
<evidence type="ECO:0000259" key="2">
    <source>
        <dbReference type="Pfam" id="PF00149"/>
    </source>
</evidence>
<dbReference type="SUPFAM" id="SSF89372">
    <property type="entry name" value="Fucose-specific lectin"/>
    <property type="match status" value="1"/>
</dbReference>
<feature type="transmembrane region" description="Helical" evidence="1">
    <location>
        <begin position="135"/>
        <end position="154"/>
    </location>
</feature>
<protein>
    <submittedName>
        <fullName evidence="3">Metallophosphoesterase</fullName>
    </submittedName>
</protein>
<comment type="caution">
    <text evidence="3">The sequence shown here is derived from an EMBL/GenBank/DDBJ whole genome shotgun (WGS) entry which is preliminary data.</text>
</comment>
<evidence type="ECO:0000256" key="1">
    <source>
        <dbReference type="SAM" id="Phobius"/>
    </source>
</evidence>
<reference evidence="4" key="1">
    <citation type="journal article" date="2019" name="Int. J. Syst. Evol. Microbiol.">
        <title>The Global Catalogue of Microorganisms (GCM) 10K type strain sequencing project: providing services to taxonomists for standard genome sequencing and annotation.</title>
        <authorList>
            <consortium name="The Broad Institute Genomics Platform"/>
            <consortium name="The Broad Institute Genome Sequencing Center for Infectious Disease"/>
            <person name="Wu L."/>
            <person name="Ma J."/>
        </authorList>
    </citation>
    <scope>NUCLEOTIDE SEQUENCE [LARGE SCALE GENOMIC DNA]</scope>
    <source>
        <strain evidence="4">KCTC 42662</strain>
    </source>
</reference>
<keyword evidence="1" id="KW-0472">Membrane</keyword>
<dbReference type="InterPro" id="IPR029052">
    <property type="entry name" value="Metallo-depent_PP-like"/>
</dbReference>
<keyword evidence="1" id="KW-0812">Transmembrane</keyword>
<organism evidence="3 4">
    <name type="scientific">Sphingobacterium suaedae</name>
    <dbReference type="NCBI Taxonomy" id="1686402"/>
    <lineage>
        <taxon>Bacteria</taxon>
        <taxon>Pseudomonadati</taxon>
        <taxon>Bacteroidota</taxon>
        <taxon>Sphingobacteriia</taxon>
        <taxon>Sphingobacteriales</taxon>
        <taxon>Sphingobacteriaceae</taxon>
        <taxon>Sphingobacterium</taxon>
    </lineage>
</organism>
<gene>
    <name evidence="3" type="ORF">ACFSR5_17085</name>
</gene>
<keyword evidence="4" id="KW-1185">Reference proteome</keyword>
<evidence type="ECO:0000313" key="4">
    <source>
        <dbReference type="Proteomes" id="UP001597545"/>
    </source>
</evidence>
<dbReference type="Gene3D" id="3.60.21.10">
    <property type="match status" value="1"/>
</dbReference>
<dbReference type="Pfam" id="PF00149">
    <property type="entry name" value="Metallophos"/>
    <property type="match status" value="1"/>
</dbReference>